<organism evidence="3 4">
    <name type="scientific">Cellulosimicrobium cellulans</name>
    <name type="common">Arthrobacter luteus</name>
    <dbReference type="NCBI Taxonomy" id="1710"/>
    <lineage>
        <taxon>Bacteria</taxon>
        <taxon>Bacillati</taxon>
        <taxon>Actinomycetota</taxon>
        <taxon>Actinomycetes</taxon>
        <taxon>Micrococcales</taxon>
        <taxon>Promicromonosporaceae</taxon>
        <taxon>Cellulosimicrobium</taxon>
    </lineage>
</organism>
<accession>A0A4Y4E1P7</accession>
<keyword evidence="1" id="KW-0732">Signal</keyword>
<dbReference type="Pfam" id="PF13845">
    <property type="entry name" value="Septum_form"/>
    <property type="match status" value="1"/>
</dbReference>
<reference evidence="3 4" key="1">
    <citation type="submission" date="2019-06" db="EMBL/GenBank/DDBJ databases">
        <title>Whole genome shotgun sequence of Cellulosimicrobium cellulans NBRC 15516.</title>
        <authorList>
            <person name="Hosoyama A."/>
            <person name="Uohara A."/>
            <person name="Ohji S."/>
            <person name="Ichikawa N."/>
        </authorList>
    </citation>
    <scope>NUCLEOTIDE SEQUENCE [LARGE SCALE GENOMIC DNA]</scope>
    <source>
        <strain evidence="3 4">NBRC 15516</strain>
    </source>
</reference>
<evidence type="ECO:0000259" key="2">
    <source>
        <dbReference type="Pfam" id="PF13845"/>
    </source>
</evidence>
<evidence type="ECO:0000256" key="1">
    <source>
        <dbReference type="SAM" id="SignalP"/>
    </source>
</evidence>
<dbReference type="RefSeq" id="WP_141391007.1">
    <property type="nucleotide sequence ID" value="NZ_BJNZ01000033.1"/>
</dbReference>
<dbReference type="EMBL" id="BJNZ01000033">
    <property type="protein sequence ID" value="GED11599.1"/>
    <property type="molecule type" value="Genomic_DNA"/>
</dbReference>
<evidence type="ECO:0000313" key="3">
    <source>
        <dbReference type="EMBL" id="GED11599.1"/>
    </source>
</evidence>
<protein>
    <recommendedName>
        <fullName evidence="2">Septum formation-related domain-containing protein</fullName>
    </recommendedName>
</protein>
<sequence>MTLSRTTRRPLLLVVSAVALALTASGCGAILDEISGPSEAQRDEPGGEVTEASDADVFSVQVGDCIVSSRLDDAAEVESVPVVPCAEPHDLEIYAESELPEGDYPGEEAITASAEEFCAGEFEPFVGLPYEESAHEYWYFTPLEDGWNTQGDRVVQCVLDTNGTDVTGSLQGSAT</sequence>
<dbReference type="Proteomes" id="UP000316659">
    <property type="component" value="Unassembled WGS sequence"/>
</dbReference>
<proteinExistence type="predicted"/>
<evidence type="ECO:0000313" key="4">
    <source>
        <dbReference type="Proteomes" id="UP000316659"/>
    </source>
</evidence>
<dbReference type="InterPro" id="IPR026004">
    <property type="entry name" value="Septum_form"/>
</dbReference>
<comment type="caution">
    <text evidence="3">The sequence shown here is derived from an EMBL/GenBank/DDBJ whole genome shotgun (WGS) entry which is preliminary data.</text>
</comment>
<name>A0A4Y4E1P7_CELCE</name>
<feature type="signal peptide" evidence="1">
    <location>
        <begin position="1"/>
        <end position="21"/>
    </location>
</feature>
<gene>
    <name evidence="3" type="ORF">CCE02nite_35980</name>
</gene>
<feature type="chain" id="PRO_5039509592" description="Septum formation-related domain-containing protein" evidence="1">
    <location>
        <begin position="22"/>
        <end position="175"/>
    </location>
</feature>
<feature type="domain" description="Septum formation-related" evidence="2">
    <location>
        <begin position="46"/>
        <end position="157"/>
    </location>
</feature>
<dbReference type="PROSITE" id="PS51257">
    <property type="entry name" value="PROKAR_LIPOPROTEIN"/>
    <property type="match status" value="1"/>
</dbReference>
<dbReference type="AlphaFoldDB" id="A0A4Y4E1P7"/>